<feature type="region of interest" description="Disordered" evidence="1">
    <location>
        <begin position="208"/>
        <end position="266"/>
    </location>
</feature>
<dbReference type="OMA" id="HVEPPRY"/>
<proteinExistence type="predicted"/>
<dbReference type="AlphaFoldDB" id="A0A9Q8PFA6"/>
<accession>A0A9Q8PFA6</accession>
<feature type="compositionally biased region" description="Polar residues" evidence="1">
    <location>
        <begin position="229"/>
        <end position="239"/>
    </location>
</feature>
<dbReference type="GeneID" id="71991520"/>
<dbReference type="OrthoDB" id="3640637at2759"/>
<evidence type="ECO:0000313" key="3">
    <source>
        <dbReference type="Proteomes" id="UP000756132"/>
    </source>
</evidence>
<dbReference type="RefSeq" id="XP_047765713.1">
    <property type="nucleotide sequence ID" value="XM_047910790.1"/>
</dbReference>
<dbReference type="KEGG" id="ffu:CLAFUR5_11642"/>
<sequence>MDSILFYGDRDEATRRQVRSAAASHSHRIGPRKAKASKKPKAEEHTQSGRRRKLESCSVTTSTFAIDKTVRNATASPPKVHKATDHKISRHEILPGRQEPSPASTASSLDSEAHGGRLAPVMLDFTQQSTIRGQPLSIKSDHSSPSLITPSPSMDQLPPRSNPDQRHFRHDSAADPLVITRIPTRLDAPRYERSFDGRLHLVASSTNSLPQKHISPPALRVLPDPSSFARPTSRSSDVLSGQGMGAPRSSSEDVVEDDRLRMSFAG</sequence>
<feature type="region of interest" description="Disordered" evidence="1">
    <location>
        <begin position="1"/>
        <end position="112"/>
    </location>
</feature>
<protein>
    <submittedName>
        <fullName evidence="2">Uncharacterized protein</fullName>
    </submittedName>
</protein>
<reference evidence="2" key="2">
    <citation type="journal article" date="2022" name="Microb. Genom.">
        <title>A chromosome-scale genome assembly of the tomato pathogen Cladosporium fulvum reveals a compartmentalized genome architecture and the presence of a dispensable chromosome.</title>
        <authorList>
            <person name="Zaccaron A.Z."/>
            <person name="Chen L.H."/>
            <person name="Samaras A."/>
            <person name="Stergiopoulos I."/>
        </authorList>
    </citation>
    <scope>NUCLEOTIDE SEQUENCE</scope>
    <source>
        <strain evidence="2">Race5_Kim</strain>
    </source>
</reference>
<keyword evidence="3" id="KW-1185">Reference proteome</keyword>
<evidence type="ECO:0000256" key="1">
    <source>
        <dbReference type="SAM" id="MobiDB-lite"/>
    </source>
</evidence>
<feature type="compositionally biased region" description="Basic residues" evidence="1">
    <location>
        <begin position="25"/>
        <end position="39"/>
    </location>
</feature>
<gene>
    <name evidence="2" type="ORF">CLAFUR5_11642</name>
</gene>
<feature type="compositionally biased region" description="Polar residues" evidence="1">
    <location>
        <begin position="143"/>
        <end position="154"/>
    </location>
</feature>
<feature type="compositionally biased region" description="Basic and acidic residues" evidence="1">
    <location>
        <begin position="257"/>
        <end position="266"/>
    </location>
</feature>
<name>A0A9Q8PFA6_PASFU</name>
<evidence type="ECO:0000313" key="2">
    <source>
        <dbReference type="EMBL" id="UJO21347.1"/>
    </source>
</evidence>
<dbReference type="EMBL" id="CP090170">
    <property type="protein sequence ID" value="UJO21347.1"/>
    <property type="molecule type" value="Genomic_DNA"/>
</dbReference>
<organism evidence="2 3">
    <name type="scientific">Passalora fulva</name>
    <name type="common">Tomato leaf mold</name>
    <name type="synonym">Cladosporium fulvum</name>
    <dbReference type="NCBI Taxonomy" id="5499"/>
    <lineage>
        <taxon>Eukaryota</taxon>
        <taxon>Fungi</taxon>
        <taxon>Dikarya</taxon>
        <taxon>Ascomycota</taxon>
        <taxon>Pezizomycotina</taxon>
        <taxon>Dothideomycetes</taxon>
        <taxon>Dothideomycetidae</taxon>
        <taxon>Mycosphaerellales</taxon>
        <taxon>Mycosphaerellaceae</taxon>
        <taxon>Fulvia</taxon>
    </lineage>
</organism>
<feature type="region of interest" description="Disordered" evidence="1">
    <location>
        <begin position="135"/>
        <end position="167"/>
    </location>
</feature>
<reference evidence="2" key="1">
    <citation type="submission" date="2021-12" db="EMBL/GenBank/DDBJ databases">
        <authorList>
            <person name="Zaccaron A."/>
            <person name="Stergiopoulos I."/>
        </authorList>
    </citation>
    <scope>NUCLEOTIDE SEQUENCE</scope>
    <source>
        <strain evidence="2">Race5_Kim</strain>
    </source>
</reference>
<dbReference type="Proteomes" id="UP000756132">
    <property type="component" value="Chromosome 8"/>
</dbReference>
<feature type="compositionally biased region" description="Basic and acidic residues" evidence="1">
    <location>
        <begin position="82"/>
        <end position="94"/>
    </location>
</feature>
<feature type="compositionally biased region" description="Polar residues" evidence="1">
    <location>
        <begin position="101"/>
        <end position="110"/>
    </location>
</feature>